<dbReference type="AlphaFoldDB" id="A0A6L3NLI8"/>
<evidence type="ECO:0000313" key="1">
    <source>
        <dbReference type="EMBL" id="KAB0684022.1"/>
    </source>
</evidence>
<accession>A0A6L3NLI8</accession>
<gene>
    <name evidence="1" type="ORF">F7R13_09455</name>
</gene>
<evidence type="ECO:0000313" key="2">
    <source>
        <dbReference type="Proteomes" id="UP000473571"/>
    </source>
</evidence>
<sequence>MGKVEIIRLMLRAGRAKDMLDFVEGESRYLSEASDGAPQDPELKRIWIMVVHHLRFLAEFGDDVSVQSSGGRVYRSYPEEFDKWLSAGAPGISEIDIKRYIEENPFDGNE</sequence>
<name>A0A6L3NLI8_9BURK</name>
<dbReference type="Proteomes" id="UP000473571">
    <property type="component" value="Unassembled WGS sequence"/>
</dbReference>
<dbReference type="EMBL" id="VZOL01000077">
    <property type="protein sequence ID" value="KAB0684022.1"/>
    <property type="molecule type" value="Genomic_DNA"/>
</dbReference>
<proteinExistence type="predicted"/>
<reference evidence="1 2" key="1">
    <citation type="submission" date="2019-09" db="EMBL/GenBank/DDBJ databases">
        <title>Draft genome sequences of 48 bacterial type strains from the CCUG.</title>
        <authorList>
            <person name="Tunovic T."/>
            <person name="Pineiro-Iglesias B."/>
            <person name="Unosson C."/>
            <person name="Inganas E."/>
            <person name="Ohlen M."/>
            <person name="Cardew S."/>
            <person name="Jensie-Markopoulos S."/>
            <person name="Salva-Serra F."/>
            <person name="Jaen-Luchoro D."/>
            <person name="Karlsson R."/>
            <person name="Svensson-Stadler L."/>
            <person name="Chun J."/>
            <person name="Moore E."/>
        </authorList>
    </citation>
    <scope>NUCLEOTIDE SEQUENCE [LARGE SCALE GENOMIC DNA]</scope>
    <source>
        <strain evidence="1 2">CCUG 65687</strain>
    </source>
</reference>
<comment type="caution">
    <text evidence="1">The sequence shown here is derived from an EMBL/GenBank/DDBJ whole genome shotgun (WGS) entry which is preliminary data.</text>
</comment>
<dbReference type="RefSeq" id="WP_151004505.1">
    <property type="nucleotide sequence ID" value="NZ_CABVPO010000005.1"/>
</dbReference>
<protein>
    <submittedName>
        <fullName evidence="1">Uncharacterized protein</fullName>
    </submittedName>
</protein>
<organism evidence="1 2">
    <name type="scientific">Burkholderia territorii</name>
    <dbReference type="NCBI Taxonomy" id="1503055"/>
    <lineage>
        <taxon>Bacteria</taxon>
        <taxon>Pseudomonadati</taxon>
        <taxon>Pseudomonadota</taxon>
        <taxon>Betaproteobacteria</taxon>
        <taxon>Burkholderiales</taxon>
        <taxon>Burkholderiaceae</taxon>
        <taxon>Burkholderia</taxon>
        <taxon>Burkholderia cepacia complex</taxon>
    </lineage>
</organism>